<keyword evidence="2" id="KW-0812">Transmembrane</keyword>
<keyword evidence="2" id="KW-1133">Transmembrane helix</keyword>
<reference evidence="3 4" key="1">
    <citation type="submission" date="2024-01" db="EMBL/GenBank/DDBJ databases">
        <authorList>
            <person name="Allen C."/>
            <person name="Tagirdzhanova G."/>
        </authorList>
    </citation>
    <scope>NUCLEOTIDE SEQUENCE [LARGE SCALE GENOMIC DNA]</scope>
</reference>
<evidence type="ECO:0000256" key="2">
    <source>
        <dbReference type="SAM" id="Phobius"/>
    </source>
</evidence>
<feature type="compositionally biased region" description="Pro residues" evidence="1">
    <location>
        <begin position="354"/>
        <end position="363"/>
    </location>
</feature>
<proteinExistence type="predicted"/>
<feature type="compositionally biased region" description="Polar residues" evidence="1">
    <location>
        <begin position="210"/>
        <end position="223"/>
    </location>
</feature>
<name>A0ABP0AU36_9PEZI</name>
<protein>
    <submittedName>
        <fullName evidence="3">Uncharacterized protein</fullName>
    </submittedName>
</protein>
<dbReference type="EMBL" id="CAWUHB010000003">
    <property type="protein sequence ID" value="CAK7210765.1"/>
    <property type="molecule type" value="Genomic_DNA"/>
</dbReference>
<evidence type="ECO:0000256" key="1">
    <source>
        <dbReference type="SAM" id="MobiDB-lite"/>
    </source>
</evidence>
<feature type="region of interest" description="Disordered" evidence="1">
    <location>
        <begin position="247"/>
        <end position="277"/>
    </location>
</feature>
<keyword evidence="2" id="KW-0472">Membrane</keyword>
<feature type="compositionally biased region" description="Polar residues" evidence="1">
    <location>
        <begin position="251"/>
        <end position="261"/>
    </location>
</feature>
<feature type="region of interest" description="Disordered" evidence="1">
    <location>
        <begin position="338"/>
        <end position="365"/>
    </location>
</feature>
<evidence type="ECO:0000313" key="4">
    <source>
        <dbReference type="Proteomes" id="UP001642405"/>
    </source>
</evidence>
<feature type="compositionally biased region" description="Gly residues" evidence="1">
    <location>
        <begin position="186"/>
        <end position="199"/>
    </location>
</feature>
<feature type="compositionally biased region" description="Low complexity" evidence="1">
    <location>
        <begin position="48"/>
        <end position="128"/>
    </location>
</feature>
<feature type="transmembrane region" description="Helical" evidence="2">
    <location>
        <begin position="144"/>
        <end position="165"/>
    </location>
</feature>
<evidence type="ECO:0000313" key="3">
    <source>
        <dbReference type="EMBL" id="CAK7210765.1"/>
    </source>
</evidence>
<accession>A0ABP0AU36</accession>
<feature type="region of interest" description="Disordered" evidence="1">
    <location>
        <begin position="48"/>
        <end position="138"/>
    </location>
</feature>
<sequence>MRIPWVFARDNIACPTGTQYYTCAANNYEGCCSVNACDFDEGCPPGSSTAAAATTATATPTSTTSTTSTSKPTATATATPTSSPKPTTSPSASTIHPTSASTSTSTPSTPTTSASETTGTPSSTATAAGDVGQGTTQHKLSGGAIGGIVTAGVIAFVVLFGVFLWRMHRRNKELEQQAAALASGAAGAGAGAGTGGGHPGLPSAVLSPGYPQTTPSPGLTLLTQDSPALDEKTAGSVSQRDSLLLHDASGLGSSHNGSNQLGIHGQPNNGNGANNNYTAHAKMADLEGTPASVTIPLFGEAPAGQPPEGEIARWGLHGARLAAQRRSQMHGSVREGDNVDFGGSYLGPGAEPGGSPPPAPLPRAQPGVRIAELDGQRSPDIAELETPLPAPMPTPLTTPGMGSYSPALSGTGTMGSGGRSTMVSSWRDSTRTVASASDGHAIPEELISELDTGAATAPELDATPRLLPLGTPPQQPHSPTRNGSVADTPRATLEVSPTERRRGVNVTSWGSYNP</sequence>
<feature type="region of interest" description="Disordered" evidence="1">
    <location>
        <begin position="186"/>
        <end position="223"/>
    </location>
</feature>
<feature type="region of interest" description="Disordered" evidence="1">
    <location>
        <begin position="459"/>
        <end position="514"/>
    </location>
</feature>
<comment type="caution">
    <text evidence="3">The sequence shown here is derived from an EMBL/GenBank/DDBJ whole genome shotgun (WGS) entry which is preliminary data.</text>
</comment>
<keyword evidence="4" id="KW-1185">Reference proteome</keyword>
<gene>
    <name evidence="3" type="ORF">SCUCBS95973_000899</name>
</gene>
<organism evidence="3 4">
    <name type="scientific">Sporothrix curviconia</name>
    <dbReference type="NCBI Taxonomy" id="1260050"/>
    <lineage>
        <taxon>Eukaryota</taxon>
        <taxon>Fungi</taxon>
        <taxon>Dikarya</taxon>
        <taxon>Ascomycota</taxon>
        <taxon>Pezizomycotina</taxon>
        <taxon>Sordariomycetes</taxon>
        <taxon>Sordariomycetidae</taxon>
        <taxon>Ophiostomatales</taxon>
        <taxon>Ophiostomataceae</taxon>
        <taxon>Sporothrix</taxon>
    </lineage>
</organism>
<dbReference type="Proteomes" id="UP001642405">
    <property type="component" value="Unassembled WGS sequence"/>
</dbReference>
<feature type="compositionally biased region" description="Polar residues" evidence="1">
    <location>
        <begin position="505"/>
        <end position="514"/>
    </location>
</feature>